<sequence>MRPFQFLEPNDTGVSLLLRVLNLPKLIRKLYAWYWRYIRKDPTLAGLISNFGRKTIIEQYALVVRRESYRAQFYKMWKEADIDFLLTVPHSLPGIPHKGSGKSIGSIMYSFLFNIVDYTAGVIPVTKVSSSLDGLTTTFKEQLRGTSVIARSAYENYDPVAMNGLPVGVQIVGRRLEEEKVLEGMKIVQSLLRDNGLGYKLLNEL</sequence>
<dbReference type="Proteomes" id="UP001050691">
    <property type="component" value="Unassembled WGS sequence"/>
</dbReference>
<dbReference type="GO" id="GO:0004040">
    <property type="term" value="F:amidase activity"/>
    <property type="evidence" value="ECO:0007669"/>
    <property type="project" value="TreeGrafter"/>
</dbReference>
<feature type="domain" description="Amidase" evidence="1">
    <location>
        <begin position="63"/>
        <end position="182"/>
    </location>
</feature>
<keyword evidence="3" id="KW-1185">Reference proteome</keyword>
<dbReference type="InterPro" id="IPR036928">
    <property type="entry name" value="AS_sf"/>
</dbReference>
<dbReference type="AlphaFoldDB" id="A0AAV5AAQ9"/>
<organism evidence="2 3">
    <name type="scientific">Clathrus columnatus</name>
    <dbReference type="NCBI Taxonomy" id="1419009"/>
    <lineage>
        <taxon>Eukaryota</taxon>
        <taxon>Fungi</taxon>
        <taxon>Dikarya</taxon>
        <taxon>Basidiomycota</taxon>
        <taxon>Agaricomycotina</taxon>
        <taxon>Agaricomycetes</taxon>
        <taxon>Phallomycetidae</taxon>
        <taxon>Phallales</taxon>
        <taxon>Clathraceae</taxon>
        <taxon>Clathrus</taxon>
    </lineage>
</organism>
<dbReference type="InterPro" id="IPR023631">
    <property type="entry name" value="Amidase_dom"/>
</dbReference>
<protein>
    <recommendedName>
        <fullName evidence="1">Amidase domain-containing protein</fullName>
    </recommendedName>
</protein>
<dbReference type="SUPFAM" id="SSF75304">
    <property type="entry name" value="Amidase signature (AS) enzymes"/>
    <property type="match status" value="1"/>
</dbReference>
<evidence type="ECO:0000313" key="2">
    <source>
        <dbReference type="EMBL" id="GJJ10268.1"/>
    </source>
</evidence>
<name>A0AAV5AAQ9_9AGAM</name>
<gene>
    <name evidence="2" type="ORF">Clacol_004494</name>
</gene>
<dbReference type="GO" id="GO:0009062">
    <property type="term" value="P:fatty acid catabolic process"/>
    <property type="evidence" value="ECO:0007669"/>
    <property type="project" value="TreeGrafter"/>
</dbReference>
<dbReference type="Pfam" id="PF01425">
    <property type="entry name" value="Amidase"/>
    <property type="match status" value="1"/>
</dbReference>
<accession>A0AAV5AAQ9</accession>
<evidence type="ECO:0000259" key="1">
    <source>
        <dbReference type="Pfam" id="PF01425"/>
    </source>
</evidence>
<reference evidence="2" key="1">
    <citation type="submission" date="2021-10" db="EMBL/GenBank/DDBJ databases">
        <title>De novo Genome Assembly of Clathrus columnatus (Basidiomycota, Fungi) Using Illumina and Nanopore Sequence Data.</title>
        <authorList>
            <person name="Ogiso-Tanaka E."/>
            <person name="Itagaki H."/>
            <person name="Hosoya T."/>
            <person name="Hosaka K."/>
        </authorList>
    </citation>
    <scope>NUCLEOTIDE SEQUENCE</scope>
    <source>
        <strain evidence="2">MO-923</strain>
    </source>
</reference>
<dbReference type="PANTHER" id="PTHR45847">
    <property type="entry name" value="FATTY ACID AMIDE HYDROLASE"/>
    <property type="match status" value="1"/>
</dbReference>
<comment type="caution">
    <text evidence="2">The sequence shown here is derived from an EMBL/GenBank/DDBJ whole genome shotgun (WGS) entry which is preliminary data.</text>
</comment>
<proteinExistence type="predicted"/>
<dbReference type="GO" id="GO:0017064">
    <property type="term" value="F:fatty acid amide hydrolase activity"/>
    <property type="evidence" value="ECO:0007669"/>
    <property type="project" value="TreeGrafter"/>
</dbReference>
<dbReference type="EMBL" id="BPWL01000005">
    <property type="protein sequence ID" value="GJJ10268.1"/>
    <property type="molecule type" value="Genomic_DNA"/>
</dbReference>
<dbReference type="InterPro" id="IPR052096">
    <property type="entry name" value="Endocannabinoid_amidase"/>
</dbReference>
<dbReference type="Gene3D" id="3.90.1300.10">
    <property type="entry name" value="Amidase signature (AS) domain"/>
    <property type="match status" value="1"/>
</dbReference>
<evidence type="ECO:0000313" key="3">
    <source>
        <dbReference type="Proteomes" id="UP001050691"/>
    </source>
</evidence>
<dbReference type="PANTHER" id="PTHR45847:SF6">
    <property type="entry name" value="FATTY ACID AMIDE HYDROLASE"/>
    <property type="match status" value="1"/>
</dbReference>